<evidence type="ECO:0000313" key="1">
    <source>
        <dbReference type="EMBL" id="SDZ98177.1"/>
    </source>
</evidence>
<dbReference type="AlphaFoldDB" id="A0A1H3XFJ8"/>
<organism evidence="1 2">
    <name type="scientific">Arachidicoccus rhizosphaerae</name>
    <dbReference type="NCBI Taxonomy" id="551991"/>
    <lineage>
        <taxon>Bacteria</taxon>
        <taxon>Pseudomonadati</taxon>
        <taxon>Bacteroidota</taxon>
        <taxon>Chitinophagia</taxon>
        <taxon>Chitinophagales</taxon>
        <taxon>Chitinophagaceae</taxon>
        <taxon>Arachidicoccus</taxon>
    </lineage>
</organism>
<dbReference type="STRING" id="551991.SAMN05192529_105142"/>
<reference evidence="1 2" key="1">
    <citation type="submission" date="2016-10" db="EMBL/GenBank/DDBJ databases">
        <authorList>
            <person name="de Groot N.N."/>
        </authorList>
    </citation>
    <scope>NUCLEOTIDE SEQUENCE [LARGE SCALE GENOMIC DNA]</scope>
    <source>
        <strain evidence="1 2">Vu-144</strain>
    </source>
</reference>
<protein>
    <submittedName>
        <fullName evidence="1">Uncharacterized protein</fullName>
    </submittedName>
</protein>
<keyword evidence="2" id="KW-1185">Reference proteome</keyword>
<evidence type="ECO:0000313" key="2">
    <source>
        <dbReference type="Proteomes" id="UP000199041"/>
    </source>
</evidence>
<sequence length="65" mass="7766">MDNCEVHYYVQANRLQYVDQLQSFKRHGRTSNRMTLFTYLPGQGCPETVNLFIFKELFNSLAFHF</sequence>
<gene>
    <name evidence="1" type="ORF">SAMN05192529_105142</name>
</gene>
<accession>A0A1H3XFJ8</accession>
<name>A0A1H3XFJ8_9BACT</name>
<dbReference type="Proteomes" id="UP000199041">
    <property type="component" value="Unassembled WGS sequence"/>
</dbReference>
<dbReference type="EMBL" id="FNQY01000005">
    <property type="protein sequence ID" value="SDZ98177.1"/>
    <property type="molecule type" value="Genomic_DNA"/>
</dbReference>
<proteinExistence type="predicted"/>